<name>A0AAV7M7L8_PLEWA</name>
<feature type="compositionally biased region" description="Basic and acidic residues" evidence="1">
    <location>
        <begin position="32"/>
        <end position="42"/>
    </location>
</feature>
<gene>
    <name evidence="2" type="ORF">NDU88_001241</name>
</gene>
<accession>A0AAV7M7L8</accession>
<dbReference type="Proteomes" id="UP001066276">
    <property type="component" value="Chromosome 10"/>
</dbReference>
<dbReference type="AlphaFoldDB" id="A0AAV7M7L8"/>
<feature type="compositionally biased region" description="Basic and acidic residues" evidence="1">
    <location>
        <begin position="88"/>
        <end position="97"/>
    </location>
</feature>
<reference evidence="2" key="1">
    <citation type="journal article" date="2022" name="bioRxiv">
        <title>Sequencing and chromosome-scale assembly of the giantPleurodeles waltlgenome.</title>
        <authorList>
            <person name="Brown T."/>
            <person name="Elewa A."/>
            <person name="Iarovenko S."/>
            <person name="Subramanian E."/>
            <person name="Araus A.J."/>
            <person name="Petzold A."/>
            <person name="Susuki M."/>
            <person name="Suzuki K.-i.T."/>
            <person name="Hayashi T."/>
            <person name="Toyoda A."/>
            <person name="Oliveira C."/>
            <person name="Osipova E."/>
            <person name="Leigh N.D."/>
            <person name="Simon A."/>
            <person name="Yun M.H."/>
        </authorList>
    </citation>
    <scope>NUCLEOTIDE SEQUENCE</scope>
    <source>
        <strain evidence="2">20211129_DDA</strain>
        <tissue evidence="2">Liver</tissue>
    </source>
</reference>
<feature type="region of interest" description="Disordered" evidence="1">
    <location>
        <begin position="1"/>
        <end position="97"/>
    </location>
</feature>
<comment type="caution">
    <text evidence="2">The sequence shown here is derived from an EMBL/GenBank/DDBJ whole genome shotgun (WGS) entry which is preliminary data.</text>
</comment>
<protein>
    <submittedName>
        <fullName evidence="2">Uncharacterized protein</fullName>
    </submittedName>
</protein>
<keyword evidence="3" id="KW-1185">Reference proteome</keyword>
<sequence>MELKRCDDLPQEGRDVAGDVTSPFLPPLSHLAQRDPGGKRSWEQSGGRRTPGGTEATQGAGRSRFWSKTLDLGSKPGDSPVAIGGLHYGREGRDLGC</sequence>
<evidence type="ECO:0000313" key="3">
    <source>
        <dbReference type="Proteomes" id="UP001066276"/>
    </source>
</evidence>
<feature type="compositionally biased region" description="Basic and acidic residues" evidence="1">
    <location>
        <begin position="1"/>
        <end position="17"/>
    </location>
</feature>
<evidence type="ECO:0000313" key="2">
    <source>
        <dbReference type="EMBL" id="KAJ1096095.1"/>
    </source>
</evidence>
<dbReference type="EMBL" id="JANPWB010000014">
    <property type="protein sequence ID" value="KAJ1096095.1"/>
    <property type="molecule type" value="Genomic_DNA"/>
</dbReference>
<proteinExistence type="predicted"/>
<evidence type="ECO:0000256" key="1">
    <source>
        <dbReference type="SAM" id="MobiDB-lite"/>
    </source>
</evidence>
<organism evidence="2 3">
    <name type="scientific">Pleurodeles waltl</name>
    <name type="common">Iberian ribbed newt</name>
    <dbReference type="NCBI Taxonomy" id="8319"/>
    <lineage>
        <taxon>Eukaryota</taxon>
        <taxon>Metazoa</taxon>
        <taxon>Chordata</taxon>
        <taxon>Craniata</taxon>
        <taxon>Vertebrata</taxon>
        <taxon>Euteleostomi</taxon>
        <taxon>Amphibia</taxon>
        <taxon>Batrachia</taxon>
        <taxon>Caudata</taxon>
        <taxon>Salamandroidea</taxon>
        <taxon>Salamandridae</taxon>
        <taxon>Pleurodelinae</taxon>
        <taxon>Pleurodeles</taxon>
    </lineage>
</organism>